<feature type="non-terminal residue" evidence="4">
    <location>
        <position position="1"/>
    </location>
</feature>
<evidence type="ECO:0000313" key="4">
    <source>
        <dbReference type="EMBL" id="EME79347.1"/>
    </source>
</evidence>
<dbReference type="STRING" id="383855.M3APJ0"/>
<reference evidence="4 5" key="1">
    <citation type="journal article" date="2012" name="PLoS Pathog.">
        <title>Diverse lifestyles and strategies of plant pathogenesis encoded in the genomes of eighteen Dothideomycetes fungi.</title>
        <authorList>
            <person name="Ohm R.A."/>
            <person name="Feau N."/>
            <person name="Henrissat B."/>
            <person name="Schoch C.L."/>
            <person name="Horwitz B.A."/>
            <person name="Barry K.W."/>
            <person name="Condon B.J."/>
            <person name="Copeland A.C."/>
            <person name="Dhillon B."/>
            <person name="Glaser F."/>
            <person name="Hesse C.N."/>
            <person name="Kosti I."/>
            <person name="LaButti K."/>
            <person name="Lindquist E.A."/>
            <person name="Lucas S."/>
            <person name="Salamov A.A."/>
            <person name="Bradshaw R.E."/>
            <person name="Ciuffetti L."/>
            <person name="Hamelin R.C."/>
            <person name="Kema G.H.J."/>
            <person name="Lawrence C."/>
            <person name="Scott J.A."/>
            <person name="Spatafora J.W."/>
            <person name="Turgeon B.G."/>
            <person name="de Wit P.J.G.M."/>
            <person name="Zhong S."/>
            <person name="Goodwin S.B."/>
            <person name="Grigoriev I.V."/>
        </authorList>
    </citation>
    <scope>NUCLEOTIDE SEQUENCE [LARGE SCALE GENOMIC DNA]</scope>
    <source>
        <strain evidence="4 5">CIRAD86</strain>
    </source>
</reference>
<dbReference type="RefSeq" id="XP_007930086.1">
    <property type="nucleotide sequence ID" value="XM_007931895.1"/>
</dbReference>
<dbReference type="Pfam" id="PF12796">
    <property type="entry name" value="Ank_2"/>
    <property type="match status" value="1"/>
</dbReference>
<proteinExistence type="predicted"/>
<dbReference type="EMBL" id="KB446562">
    <property type="protein sequence ID" value="EME79347.1"/>
    <property type="molecule type" value="Genomic_DNA"/>
</dbReference>
<dbReference type="InterPro" id="IPR036770">
    <property type="entry name" value="Ankyrin_rpt-contain_sf"/>
</dbReference>
<dbReference type="SMART" id="SM00248">
    <property type="entry name" value="ANK"/>
    <property type="match status" value="4"/>
</dbReference>
<dbReference type="PROSITE" id="PS50088">
    <property type="entry name" value="ANK_REPEAT"/>
    <property type="match status" value="4"/>
</dbReference>
<keyword evidence="5" id="KW-1185">Reference proteome</keyword>
<dbReference type="AlphaFoldDB" id="M3APJ0"/>
<dbReference type="PANTHER" id="PTHR24171">
    <property type="entry name" value="ANKYRIN REPEAT DOMAIN-CONTAINING PROTEIN 39-RELATED"/>
    <property type="match status" value="1"/>
</dbReference>
<dbReference type="HOGENOM" id="CLU_000134_18_0_1"/>
<sequence length="174" mass="18210">LHVAAYNNHADVVETLIRARANIEAGHGNVGTALHFAALRGHCNVMSRLIERGACVNAISEKYGPVINAAILSGTVDAVKQIMNAEGIRVNVTGGSDKSTPLINAATRMPTECVELLLKENADINAKNTAGDTALIMAALKGNETCVRVLCQQGADVTHQSPRYGLAIQAAAQG</sequence>
<accession>M3APJ0</accession>
<dbReference type="Gene3D" id="1.25.40.20">
    <property type="entry name" value="Ankyrin repeat-containing domain"/>
    <property type="match status" value="2"/>
</dbReference>
<dbReference type="OrthoDB" id="426293at2759"/>
<evidence type="ECO:0000256" key="2">
    <source>
        <dbReference type="ARBA" id="ARBA00023043"/>
    </source>
</evidence>
<dbReference type="VEuPathDB" id="FungiDB:MYCFIDRAFT_101876"/>
<organism evidence="4 5">
    <name type="scientific">Pseudocercospora fijiensis (strain CIRAD86)</name>
    <name type="common">Black leaf streak disease fungus</name>
    <name type="synonym">Mycosphaerella fijiensis</name>
    <dbReference type="NCBI Taxonomy" id="383855"/>
    <lineage>
        <taxon>Eukaryota</taxon>
        <taxon>Fungi</taxon>
        <taxon>Dikarya</taxon>
        <taxon>Ascomycota</taxon>
        <taxon>Pezizomycotina</taxon>
        <taxon>Dothideomycetes</taxon>
        <taxon>Dothideomycetidae</taxon>
        <taxon>Mycosphaerellales</taxon>
        <taxon>Mycosphaerellaceae</taxon>
        <taxon>Pseudocercospora</taxon>
    </lineage>
</organism>
<feature type="repeat" description="ANK" evidence="3">
    <location>
        <begin position="130"/>
        <end position="162"/>
    </location>
</feature>
<dbReference type="KEGG" id="pfj:MYCFIDRAFT_101876"/>
<feature type="repeat" description="ANK" evidence="3">
    <location>
        <begin position="29"/>
        <end position="61"/>
    </location>
</feature>
<dbReference type="PROSITE" id="PS50297">
    <property type="entry name" value="ANK_REP_REGION"/>
    <property type="match status" value="4"/>
</dbReference>
<dbReference type="SUPFAM" id="SSF48403">
    <property type="entry name" value="Ankyrin repeat"/>
    <property type="match status" value="1"/>
</dbReference>
<gene>
    <name evidence="4" type="ORF">MYCFIDRAFT_101876</name>
</gene>
<evidence type="ECO:0000313" key="5">
    <source>
        <dbReference type="Proteomes" id="UP000016932"/>
    </source>
</evidence>
<feature type="non-terminal residue" evidence="4">
    <location>
        <position position="174"/>
    </location>
</feature>
<dbReference type="InterPro" id="IPR002110">
    <property type="entry name" value="Ankyrin_rpt"/>
</dbReference>
<protein>
    <submittedName>
        <fullName evidence="4">Uncharacterized protein</fullName>
    </submittedName>
</protein>
<dbReference type="GeneID" id="19330034"/>
<keyword evidence="2 3" id="KW-0040">ANK repeat</keyword>
<keyword evidence="1" id="KW-0677">Repeat</keyword>
<evidence type="ECO:0000256" key="3">
    <source>
        <dbReference type="PROSITE-ProRule" id="PRU00023"/>
    </source>
</evidence>
<dbReference type="Proteomes" id="UP000016932">
    <property type="component" value="Unassembled WGS sequence"/>
</dbReference>
<feature type="repeat" description="ANK" evidence="3">
    <location>
        <begin position="97"/>
        <end position="129"/>
    </location>
</feature>
<dbReference type="eggNOG" id="KOG4177">
    <property type="taxonomic scope" value="Eukaryota"/>
</dbReference>
<evidence type="ECO:0000256" key="1">
    <source>
        <dbReference type="ARBA" id="ARBA00022737"/>
    </source>
</evidence>
<name>M3APJ0_PSEFD</name>
<dbReference type="Pfam" id="PF13637">
    <property type="entry name" value="Ank_4"/>
    <property type="match status" value="1"/>
</dbReference>
<dbReference type="PRINTS" id="PR01415">
    <property type="entry name" value="ANKYRIN"/>
</dbReference>
<feature type="repeat" description="ANK" evidence="3">
    <location>
        <begin position="1"/>
        <end position="28"/>
    </location>
</feature>